<organism evidence="2">
    <name type="scientific">Planktothrix agardhii</name>
    <name type="common">Oscillatoria agardhii</name>
    <dbReference type="NCBI Taxonomy" id="1160"/>
    <lineage>
        <taxon>Bacteria</taxon>
        <taxon>Bacillati</taxon>
        <taxon>Cyanobacteriota</taxon>
        <taxon>Cyanophyceae</taxon>
        <taxon>Oscillatoriophycideae</taxon>
        <taxon>Oscillatoriales</taxon>
        <taxon>Microcoleaceae</taxon>
        <taxon>Planktothrix</taxon>
    </lineage>
</organism>
<dbReference type="REBASE" id="166985">
    <property type="entry name" value="Pag7805ORF570P"/>
</dbReference>
<dbReference type="AlphaFoldDB" id="A0A1J1JAQ1"/>
<dbReference type="InterPro" id="IPR043004">
    <property type="entry name" value="MvaI_BcnI_cat"/>
</dbReference>
<proteinExistence type="predicted"/>
<dbReference type="RefSeq" id="WP_254034811.1">
    <property type="nucleotide sequence ID" value="NZ_LR882950.1"/>
</dbReference>
<dbReference type="EMBL" id="LO018304">
    <property type="protein sequence ID" value="CUM58538.1"/>
    <property type="molecule type" value="Genomic_DNA"/>
</dbReference>
<gene>
    <name evidence="2" type="ORF">PLAM_0571</name>
</gene>
<protein>
    <recommendedName>
        <fullName evidence="1">MvaI/BcnI restriction endonuclease domain-containing protein</fullName>
    </recommendedName>
</protein>
<accession>A0A1J1JAQ1</accession>
<reference evidence="2" key="1">
    <citation type="submission" date="2015-09" db="EMBL/GenBank/DDBJ databases">
        <authorList>
            <person name="Jackson K.R."/>
            <person name="Lunt B.L."/>
            <person name="Fisher J.N.B."/>
            <person name="Gardner A.V."/>
            <person name="Bailey M.E."/>
            <person name="Deus L.M."/>
            <person name="Earl A.S."/>
            <person name="Gibby P.D."/>
            <person name="Hartmann K.A."/>
            <person name="Liu J.E."/>
            <person name="Manci A.M."/>
            <person name="Nielsen D.A."/>
            <person name="Solomon M.B."/>
            <person name="Breakwell D.P."/>
            <person name="Burnett S.H."/>
            <person name="Grose J.H."/>
        </authorList>
    </citation>
    <scope>NUCLEOTIDE SEQUENCE</scope>
    <source>
        <strain evidence="2">7805</strain>
    </source>
</reference>
<feature type="domain" description="MvaI/BcnI restriction endonuclease" evidence="1">
    <location>
        <begin position="12"/>
        <end position="141"/>
    </location>
</feature>
<evidence type="ECO:0000259" key="1">
    <source>
        <dbReference type="Pfam" id="PF15515"/>
    </source>
</evidence>
<dbReference type="GeneID" id="77289151"/>
<evidence type="ECO:0000313" key="2">
    <source>
        <dbReference type="EMBL" id="CUM58538.1"/>
    </source>
</evidence>
<dbReference type="Pfam" id="PF15515">
    <property type="entry name" value="MvaI_BcnI"/>
    <property type="match status" value="1"/>
</dbReference>
<dbReference type="InterPro" id="IPR029127">
    <property type="entry name" value="MvaI_BcnI"/>
</dbReference>
<name>A0A1J1JAQ1_PLAAG</name>
<dbReference type="Gene3D" id="3.40.210.20">
    <property type="entry name" value="MvaI/BcnI restriction endonuclease, catalytic domain"/>
    <property type="match status" value="1"/>
</dbReference>
<sequence length="174" mass="20002">MKIYTKNELKAELARIRELGYIQNARKGNDGGIGNTLEDLLGITENNLPIPNAAEWELKTQRINTTSLTTLFHFEPSPTALKLVPSLLLPCYGWRHKQAGKKYPETEMSFRQTIHGLNRSDRGFQVIVDETSKKVLISFDYQFVAEKHDQWLQRFENGVGINQLNPLYLLKNNQ</sequence>